<dbReference type="SUPFAM" id="SSF103473">
    <property type="entry name" value="MFS general substrate transporter"/>
    <property type="match status" value="1"/>
</dbReference>
<dbReference type="Proteomes" id="UP001176210">
    <property type="component" value="Unassembled WGS sequence"/>
</dbReference>
<feature type="transmembrane region" description="Helical" evidence="1">
    <location>
        <begin position="416"/>
        <end position="439"/>
    </location>
</feature>
<dbReference type="Gene3D" id="1.20.1250.20">
    <property type="entry name" value="MFS general substrate transporter like domains"/>
    <property type="match status" value="1"/>
</dbReference>
<feature type="transmembrane region" description="Helical" evidence="1">
    <location>
        <begin position="276"/>
        <end position="297"/>
    </location>
</feature>
<keyword evidence="1" id="KW-0472">Membrane</keyword>
<keyword evidence="1" id="KW-1133">Transmembrane helix</keyword>
<feature type="transmembrane region" description="Helical" evidence="1">
    <location>
        <begin position="238"/>
        <end position="256"/>
    </location>
</feature>
<feature type="transmembrane region" description="Helical" evidence="1">
    <location>
        <begin position="304"/>
        <end position="323"/>
    </location>
</feature>
<comment type="caution">
    <text evidence="2">The sequence shown here is derived from an EMBL/GenBank/DDBJ whole genome shotgun (WGS) entry which is preliminary data.</text>
</comment>
<keyword evidence="3" id="KW-1185">Reference proteome</keyword>
<dbReference type="PANTHER" id="PTHR11328">
    <property type="entry name" value="MAJOR FACILITATOR SUPERFAMILY DOMAIN-CONTAINING PROTEIN"/>
    <property type="match status" value="1"/>
</dbReference>
<dbReference type="RefSeq" id="WP_285369728.1">
    <property type="nucleotide sequence ID" value="NZ_JAPNQM010000008.1"/>
</dbReference>
<evidence type="ECO:0000313" key="3">
    <source>
        <dbReference type="Proteomes" id="UP001176210"/>
    </source>
</evidence>
<protein>
    <submittedName>
        <fullName evidence="2">Glycoside-pentoside-hexuronide (GPH):cation symporter</fullName>
    </submittedName>
</protein>
<dbReference type="Pfam" id="PF13347">
    <property type="entry name" value="MFS_2"/>
    <property type="match status" value="1"/>
</dbReference>
<reference evidence="2" key="1">
    <citation type="submission" date="2022-09" db="EMBL/GenBank/DDBJ databases">
        <authorList>
            <person name="De Moura G.S."/>
            <person name="Carvalho E."/>
            <person name="Ramos Sanchez E.M."/>
            <person name="Sellera F.P."/>
            <person name="Marques M.F.S."/>
            <person name="Heinemann M.B."/>
            <person name="De Vliegher S."/>
            <person name="Souza F.N."/>
            <person name="Mota R.A."/>
        </authorList>
    </citation>
    <scope>NUCLEOTIDE SEQUENCE</scope>
    <source>
        <strain evidence="2">BR656</strain>
    </source>
</reference>
<feature type="transmembrane region" description="Helical" evidence="1">
    <location>
        <begin position="329"/>
        <end position="353"/>
    </location>
</feature>
<gene>
    <name evidence="2" type="ORF">OWO77_12435</name>
</gene>
<feature type="transmembrane region" description="Helical" evidence="1">
    <location>
        <begin position="119"/>
        <end position="141"/>
    </location>
</feature>
<sequence length="457" mass="50637">METFKDINKPKLSLREKMAYGAGDFGNGLMFDLGLIYLLKFYTDVLGISSFYGGLVFLVAKLFDAFVDTGVGALVDSRNKIGPKCKFRPFILYGTLPLAFLTIVSFISPDFSDQGKIIWAFATYLLFNVAYSVVNIPYGSLSASMTLNSDDRTQLSVFRNFGSQGAMFITGIIVIPMISLFDSVSVGYPVVIGGLALIGVIFHILCYKGVKERFIVERDENEKKGSELRAFKGLFKNGPFVVLIIFTLLSITSLFLKQQSQLYYFQYVLGEQNLVGIVSVLNIITLIPALFLTTFLNKKFGKKYTAIIGLLGFAIAEAANFLISGEHVITFLVINCISQFFLVIPNTVVWAFISDIVDYSQWKTGVRSEGIIYSSYSFARKVSQALAGFIPGMALTIIGYQPNVQQTAGTIHGLKILYFIVPGVAVLLALIIFGLFYTLTDKKHKRIVSELALFEKL</sequence>
<dbReference type="NCBIfam" id="TIGR00792">
    <property type="entry name" value="gph"/>
    <property type="match status" value="1"/>
</dbReference>
<dbReference type="InterPro" id="IPR039672">
    <property type="entry name" value="MFS_2"/>
</dbReference>
<proteinExistence type="predicted"/>
<feature type="transmembrane region" description="Helical" evidence="1">
    <location>
        <begin position="51"/>
        <end position="75"/>
    </location>
</feature>
<dbReference type="InterPro" id="IPR001927">
    <property type="entry name" value="Na/Gal_symport"/>
</dbReference>
<keyword evidence="1" id="KW-0812">Transmembrane</keyword>
<dbReference type="EMBL" id="JAPNQM010000008">
    <property type="protein sequence ID" value="MDL0117769.1"/>
    <property type="molecule type" value="Genomic_DNA"/>
</dbReference>
<feature type="transmembrane region" description="Helical" evidence="1">
    <location>
        <begin position="87"/>
        <end position="107"/>
    </location>
</feature>
<name>A0ABT7I075_MAMSC</name>
<dbReference type="InterPro" id="IPR036259">
    <property type="entry name" value="MFS_trans_sf"/>
</dbReference>
<dbReference type="PANTHER" id="PTHR11328:SF24">
    <property type="entry name" value="MAJOR FACILITATOR SUPERFAMILY (MFS) PROFILE DOMAIN-CONTAINING PROTEIN"/>
    <property type="match status" value="1"/>
</dbReference>
<evidence type="ECO:0000256" key="1">
    <source>
        <dbReference type="SAM" id="Phobius"/>
    </source>
</evidence>
<evidence type="ECO:0000313" key="2">
    <source>
        <dbReference type="EMBL" id="MDL0117769.1"/>
    </source>
</evidence>
<dbReference type="CDD" id="cd17332">
    <property type="entry name" value="MFS_MelB_like"/>
    <property type="match status" value="1"/>
</dbReference>
<feature type="transmembrane region" description="Helical" evidence="1">
    <location>
        <begin position="161"/>
        <end position="181"/>
    </location>
</feature>
<feature type="transmembrane region" description="Helical" evidence="1">
    <location>
        <begin position="385"/>
        <end position="404"/>
    </location>
</feature>
<reference evidence="2" key="2">
    <citation type="journal article" date="2023" name="Vet. Microbiol.">
        <title>Emergence of livestock-associated Mammaliicoccus sciuri ST71 co-harbouring mecA and mecC genes in Brazil.</title>
        <authorList>
            <person name="de Moura G.S."/>
            <person name="de Carvalho E."/>
            <person name="Ramos Sanchez E.M."/>
            <person name="Sellera F.P."/>
            <person name="Marques M.F.S."/>
            <person name="Heinemann M.B."/>
            <person name="De Vliegher S."/>
            <person name="Souza F.N."/>
            <person name="Mota R.A."/>
        </authorList>
    </citation>
    <scope>NUCLEOTIDE SEQUENCE</scope>
    <source>
        <strain evidence="2">BR656</strain>
    </source>
</reference>
<accession>A0ABT7I075</accession>
<feature type="transmembrane region" description="Helical" evidence="1">
    <location>
        <begin position="187"/>
        <end position="207"/>
    </location>
</feature>
<organism evidence="2 3">
    <name type="scientific">Mammaliicoccus sciuri</name>
    <name type="common">Staphylococcus sciuri</name>
    <dbReference type="NCBI Taxonomy" id="1296"/>
    <lineage>
        <taxon>Bacteria</taxon>
        <taxon>Bacillati</taxon>
        <taxon>Bacillota</taxon>
        <taxon>Bacilli</taxon>
        <taxon>Bacillales</taxon>
        <taxon>Staphylococcaceae</taxon>
        <taxon>Mammaliicoccus</taxon>
    </lineage>
</organism>